<dbReference type="OrthoDB" id="1572689at2759"/>
<dbReference type="AlphaFoldDB" id="A0A9N7MXK0"/>
<reference evidence="2" key="1">
    <citation type="submission" date="2019-12" db="EMBL/GenBank/DDBJ databases">
        <authorList>
            <person name="Scholes J."/>
        </authorList>
    </citation>
    <scope>NUCLEOTIDE SEQUENCE</scope>
</reference>
<keyword evidence="1" id="KW-0732">Signal</keyword>
<evidence type="ECO:0000256" key="1">
    <source>
        <dbReference type="ARBA" id="ARBA00022729"/>
    </source>
</evidence>
<protein>
    <submittedName>
        <fullName evidence="2">TPD1 protein homolog 1</fullName>
    </submittedName>
</protein>
<evidence type="ECO:0000313" key="3">
    <source>
        <dbReference type="Proteomes" id="UP001153555"/>
    </source>
</evidence>
<dbReference type="PANTHER" id="PTHR33184">
    <property type="entry name" value="PROTEIN TAPETUM DETERMINANT 1-LIKE-RELATED"/>
    <property type="match status" value="1"/>
</dbReference>
<dbReference type="EMBL" id="CACSLK010016728">
    <property type="protein sequence ID" value="CAA0818008.1"/>
    <property type="molecule type" value="Genomic_DNA"/>
</dbReference>
<proteinExistence type="predicted"/>
<dbReference type="PANTHER" id="PTHR33184:SF67">
    <property type="entry name" value="PROTEIN TAPETUM DETERMINANT 1"/>
    <property type="match status" value="1"/>
</dbReference>
<organism evidence="2 3">
    <name type="scientific">Striga hermonthica</name>
    <name type="common">Purple witchweed</name>
    <name type="synonym">Buchnera hermonthica</name>
    <dbReference type="NCBI Taxonomy" id="68872"/>
    <lineage>
        <taxon>Eukaryota</taxon>
        <taxon>Viridiplantae</taxon>
        <taxon>Streptophyta</taxon>
        <taxon>Embryophyta</taxon>
        <taxon>Tracheophyta</taxon>
        <taxon>Spermatophyta</taxon>
        <taxon>Magnoliopsida</taxon>
        <taxon>eudicotyledons</taxon>
        <taxon>Gunneridae</taxon>
        <taxon>Pentapetalae</taxon>
        <taxon>asterids</taxon>
        <taxon>lamiids</taxon>
        <taxon>Lamiales</taxon>
        <taxon>Orobanchaceae</taxon>
        <taxon>Buchnereae</taxon>
        <taxon>Striga</taxon>
    </lineage>
</organism>
<keyword evidence="3" id="KW-1185">Reference proteome</keyword>
<dbReference type="Proteomes" id="UP001153555">
    <property type="component" value="Unassembled WGS sequence"/>
</dbReference>
<accession>A0A9N7MXK0</accession>
<comment type="caution">
    <text evidence="2">The sequence shown here is derived from an EMBL/GenBank/DDBJ whole genome shotgun (WGS) entry which is preliminary data.</text>
</comment>
<evidence type="ECO:0000313" key="2">
    <source>
        <dbReference type="EMBL" id="CAA0818008.1"/>
    </source>
</evidence>
<gene>
    <name evidence="2" type="ORF">SHERM_17387</name>
</gene>
<sequence>MRWHTSGGEIEIAWKDHIVVKGLASILVALFGRKWKDDNGGEGGSMNRIGVNSPECSKDSILVFQGPTTRLPNGIPTYTVSIENVCLSGPCTFSDIHMSCGWFSSARLVDPKVFRRLAYDDCLVNDGGPFNPGDTLSFQYANTFAYPLSVTSLSC</sequence>
<dbReference type="Pfam" id="PF24068">
    <property type="entry name" value="TPD1_C"/>
    <property type="match status" value="1"/>
</dbReference>
<name>A0A9N7MXK0_STRHE</name>
<dbReference type="InterPro" id="IPR040361">
    <property type="entry name" value="TPD1"/>
</dbReference>
<dbReference type="GO" id="GO:0001709">
    <property type="term" value="P:cell fate determination"/>
    <property type="evidence" value="ECO:0007669"/>
    <property type="project" value="TreeGrafter"/>
</dbReference>